<evidence type="ECO:0000313" key="2">
    <source>
        <dbReference type="Proteomes" id="UP001485459"/>
    </source>
</evidence>
<protein>
    <submittedName>
        <fullName evidence="1">Uncharacterized protein</fullName>
    </submittedName>
</protein>
<organism evidence="1 2">
    <name type="scientific">Chitinophaga pollutisoli</name>
    <dbReference type="NCBI Taxonomy" id="3133966"/>
    <lineage>
        <taxon>Bacteria</taxon>
        <taxon>Pseudomonadati</taxon>
        <taxon>Bacteroidota</taxon>
        <taxon>Chitinophagia</taxon>
        <taxon>Chitinophagales</taxon>
        <taxon>Chitinophagaceae</taxon>
        <taxon>Chitinophaga</taxon>
    </lineage>
</organism>
<accession>A0ABZ2YQ71</accession>
<gene>
    <name evidence="1" type="ORF">WJU16_00865</name>
</gene>
<reference evidence="2" key="1">
    <citation type="submission" date="2024-03" db="EMBL/GenBank/DDBJ databases">
        <title>Chitinophaga horti sp. nov., isolated from garden soil.</title>
        <authorList>
            <person name="Lee D.S."/>
            <person name="Han D.M."/>
            <person name="Baek J.H."/>
            <person name="Choi D.G."/>
            <person name="Jeon J.H."/>
            <person name="Jeon C.O."/>
        </authorList>
    </citation>
    <scope>NUCLEOTIDE SEQUENCE [LARGE SCALE GENOMIC DNA]</scope>
    <source>
        <strain evidence="2">GPA1</strain>
    </source>
</reference>
<dbReference type="EMBL" id="CP149822">
    <property type="protein sequence ID" value="WZN41588.1"/>
    <property type="molecule type" value="Genomic_DNA"/>
</dbReference>
<keyword evidence="2" id="KW-1185">Reference proteome</keyword>
<dbReference type="Proteomes" id="UP001485459">
    <property type="component" value="Chromosome"/>
</dbReference>
<dbReference type="RefSeq" id="WP_341836437.1">
    <property type="nucleotide sequence ID" value="NZ_CP149822.1"/>
</dbReference>
<name>A0ABZ2YQ71_9BACT</name>
<proteinExistence type="predicted"/>
<evidence type="ECO:0000313" key="1">
    <source>
        <dbReference type="EMBL" id="WZN41588.1"/>
    </source>
</evidence>
<sequence>MEATNKLRALLISYTKTQTYEINEGSKVSVAAILLAISLYELGELQNRAISREEEQWFEGGYAVAREFDTSDWKDISIYYDRIVSAVKGKNFFRA</sequence>